<reference evidence="1" key="1">
    <citation type="journal article" date="2015" name="Nature">
        <title>Complex archaea that bridge the gap between prokaryotes and eukaryotes.</title>
        <authorList>
            <person name="Spang A."/>
            <person name="Saw J.H."/>
            <person name="Jorgensen S.L."/>
            <person name="Zaremba-Niedzwiedzka K."/>
            <person name="Martijn J."/>
            <person name="Lind A.E."/>
            <person name="van Eijk R."/>
            <person name="Schleper C."/>
            <person name="Guy L."/>
            <person name="Ettema T.J."/>
        </authorList>
    </citation>
    <scope>NUCLEOTIDE SEQUENCE</scope>
</reference>
<accession>A0A0F9HGE8</accession>
<dbReference type="EMBL" id="LAZR01022767">
    <property type="protein sequence ID" value="KKL80735.1"/>
    <property type="molecule type" value="Genomic_DNA"/>
</dbReference>
<protein>
    <submittedName>
        <fullName evidence="1">Uncharacterized protein</fullName>
    </submittedName>
</protein>
<comment type="caution">
    <text evidence="1">The sequence shown here is derived from an EMBL/GenBank/DDBJ whole genome shotgun (WGS) entry which is preliminary data.</text>
</comment>
<sequence length="92" mass="10626">MWSNYHSISIEVRIDGAIEHSFNQVIEGKENVRNCLDAVAKAILETDSEWKHKQCPADVRLRNPWEGIPERFIVAKGRAGTYKKGQEFELNR</sequence>
<proteinExistence type="predicted"/>
<evidence type="ECO:0000313" key="1">
    <source>
        <dbReference type="EMBL" id="KKL80735.1"/>
    </source>
</evidence>
<organism evidence="1">
    <name type="scientific">marine sediment metagenome</name>
    <dbReference type="NCBI Taxonomy" id="412755"/>
    <lineage>
        <taxon>unclassified sequences</taxon>
        <taxon>metagenomes</taxon>
        <taxon>ecological metagenomes</taxon>
    </lineage>
</organism>
<gene>
    <name evidence="1" type="ORF">LCGC14_2001760</name>
</gene>
<name>A0A0F9HGE8_9ZZZZ</name>
<dbReference type="AlphaFoldDB" id="A0A0F9HGE8"/>